<feature type="compositionally biased region" description="Low complexity" evidence="1">
    <location>
        <begin position="142"/>
        <end position="156"/>
    </location>
</feature>
<protein>
    <submittedName>
        <fullName evidence="2">Uncharacterized protein</fullName>
    </submittedName>
</protein>
<sequence>MHFTNARTDSHHIVHAPGHRSPPPPLGPPHLYNLNHSSSSPPVFLKIHSSPRPQEHSPLGHILHHSYAVAHDGAGSARSASPSSPQLQPRSVSEAQQSSSYAPLSPATPMDNHRVAHRGNNSPLLHLAATMTPSQAVSTVHPLSPSSDPAWLSSSKSLKRGIRTEAPLTSSSSETQREGGADAVQQVRQYLQFSPMSTQMPSLQSGGTVGGGVLPTRLTSPAPHDERSPLRLGSSPRNSFEATRRGSDEHVGDERRAYILSPQPRGTVAPTTEPALRLEAMIAVHIRDAEQHHREAIVESFVAAFQEMRLDSMMQRNVMGRETHKRSAKIQSVLSQSPTRSPRTAPQDSATMSTGGSTTWMARPQLGFPEAAQPRALSVLSSEHYPPPMSRSASESLQALRGRLSYATDDVTTPLKQQGISTGESPYNAYGGHSANAAYRSSGRIPLAQQTPRTMASKNAVEALSRVLQDEERSRRILMEASSTNASVMLRQIFHCWIRGLHPTTLYVQEQHSFNTLMSAFEEESITVHEQYQRWLWEQRAERIQFWTKRLATLRMDEDRSRENETILQRDLWTEMMRRAELGRQQIMRDTIDEQLRVESRLRRSVATLVALEATIRDDIVVQQEQLRSQIVSTEDEAFHCSLGSMTKLGAMVTEERTVRSALDDEERRQRREVEQMRKWSAPLIAKALPVVVPGVAVSSSMISSPEGSPKSDRPLMGEDPLSVVSLEDSGYFLTHGEDQQNEHSQHQNRTPRRRRSPTTNRRHITPIAANEHYMRHTASSSRRQSSPGTTDRSPSQDNLFGGSFGELSQHQPPSDVAAAQQMHYDTASSVRLPTSSLASDAEGVPPPYRAQQAPSPQQHRVAVSPLQMQRTIDRLSKPKRRAEHLVDGNDELPSYTLSHHASSLASASSVHFTTTEERPVSSRRAQVNALSPSRQRASIAASSARRRSNGRDEPMSMPSMRPVVQGNSVMILRGGPAPAPRSASSKRSTTPAASGNSRTSDVRSARRYVDAFYAPPPSPQSHSVNNRDTSGTSIHLSQSPIVVSGHSMVSSEGGGFSSNNISASSQLPPTGRRVLQQRSHEEVITTTRSRPADNSGAQRIEKLSKWEAATLLMYEQSRRHH</sequence>
<feature type="compositionally biased region" description="Polar residues" evidence="1">
    <location>
        <begin position="197"/>
        <end position="206"/>
    </location>
</feature>
<evidence type="ECO:0000313" key="2">
    <source>
        <dbReference type="EMBL" id="CUG05471.1"/>
    </source>
</evidence>
<dbReference type="Proteomes" id="UP000051952">
    <property type="component" value="Unassembled WGS sequence"/>
</dbReference>
<accession>A0A0S4J1Z8</accession>
<gene>
    <name evidence="2" type="ORF">BSAL_70960</name>
</gene>
<feature type="compositionally biased region" description="Basic residues" evidence="1">
    <location>
        <begin position="750"/>
        <end position="765"/>
    </location>
</feature>
<feature type="region of interest" description="Disordered" evidence="1">
    <location>
        <begin position="737"/>
        <end position="883"/>
    </location>
</feature>
<evidence type="ECO:0000313" key="3">
    <source>
        <dbReference type="Proteomes" id="UP000051952"/>
    </source>
</evidence>
<feature type="compositionally biased region" description="Polar residues" evidence="1">
    <location>
        <begin position="1021"/>
        <end position="1035"/>
    </location>
</feature>
<dbReference type="AlphaFoldDB" id="A0A0S4J1Z8"/>
<name>A0A0S4J1Z8_BODSA</name>
<feature type="compositionally biased region" description="Basic and acidic residues" evidence="1">
    <location>
        <begin position="1001"/>
        <end position="1010"/>
    </location>
</feature>
<feature type="compositionally biased region" description="Basic and acidic residues" evidence="1">
    <location>
        <begin position="737"/>
        <end position="746"/>
    </location>
</feature>
<feature type="region of interest" description="Disordered" evidence="1">
    <location>
        <begin position="197"/>
        <end position="259"/>
    </location>
</feature>
<feature type="compositionally biased region" description="Low complexity" evidence="1">
    <location>
        <begin position="700"/>
        <end position="709"/>
    </location>
</feature>
<feature type="region of interest" description="Disordered" evidence="1">
    <location>
        <begin position="700"/>
        <end position="719"/>
    </location>
</feature>
<feature type="compositionally biased region" description="Polar residues" evidence="1">
    <location>
        <begin position="827"/>
        <end position="839"/>
    </location>
</feature>
<dbReference type="EMBL" id="CYKH01000538">
    <property type="protein sequence ID" value="CUG05471.1"/>
    <property type="molecule type" value="Genomic_DNA"/>
</dbReference>
<feature type="region of interest" description="Disordered" evidence="1">
    <location>
        <begin position="903"/>
        <end position="1035"/>
    </location>
</feature>
<feature type="compositionally biased region" description="Polar residues" evidence="1">
    <location>
        <begin position="329"/>
        <end position="356"/>
    </location>
</feature>
<keyword evidence="3" id="KW-1185">Reference proteome</keyword>
<dbReference type="VEuPathDB" id="TriTrypDB:BSAL_70960"/>
<proteinExistence type="predicted"/>
<evidence type="ECO:0000256" key="1">
    <source>
        <dbReference type="SAM" id="MobiDB-lite"/>
    </source>
</evidence>
<feature type="region of interest" description="Disordered" evidence="1">
    <location>
        <begin position="136"/>
        <end position="158"/>
    </location>
</feature>
<feature type="compositionally biased region" description="Low complexity" evidence="1">
    <location>
        <begin position="932"/>
        <end position="944"/>
    </location>
</feature>
<feature type="compositionally biased region" description="Low complexity" evidence="1">
    <location>
        <begin position="981"/>
        <end position="995"/>
    </location>
</feature>
<feature type="region of interest" description="Disordered" evidence="1">
    <location>
        <begin position="72"/>
        <end position="118"/>
    </location>
</feature>
<reference evidence="3" key="1">
    <citation type="submission" date="2015-09" db="EMBL/GenBank/DDBJ databases">
        <authorList>
            <consortium name="Pathogen Informatics"/>
        </authorList>
    </citation>
    <scope>NUCLEOTIDE SEQUENCE [LARGE SCALE GENOMIC DNA]</scope>
    <source>
        <strain evidence="3">Lake Konstanz</strain>
    </source>
</reference>
<feature type="compositionally biased region" description="Polar residues" evidence="1">
    <location>
        <begin position="778"/>
        <end position="799"/>
    </location>
</feature>
<feature type="region of interest" description="Disordered" evidence="1">
    <location>
        <begin position="1"/>
        <end position="37"/>
    </location>
</feature>
<feature type="region of interest" description="Disordered" evidence="1">
    <location>
        <begin position="320"/>
        <end position="356"/>
    </location>
</feature>
<feature type="compositionally biased region" description="Low complexity" evidence="1">
    <location>
        <begin position="76"/>
        <end position="93"/>
    </location>
</feature>
<organism evidence="2 3">
    <name type="scientific">Bodo saltans</name>
    <name type="common">Flagellated protozoan</name>
    <dbReference type="NCBI Taxonomy" id="75058"/>
    <lineage>
        <taxon>Eukaryota</taxon>
        <taxon>Discoba</taxon>
        <taxon>Euglenozoa</taxon>
        <taxon>Kinetoplastea</taxon>
        <taxon>Metakinetoplastina</taxon>
        <taxon>Eubodonida</taxon>
        <taxon>Bodonidae</taxon>
        <taxon>Bodo</taxon>
    </lineage>
</organism>
<feature type="compositionally biased region" description="Basic and acidic residues" evidence="1">
    <location>
        <begin position="242"/>
        <end position="257"/>
    </location>
</feature>